<proteinExistence type="predicted"/>
<dbReference type="Proteomes" id="UP000317318">
    <property type="component" value="Chromosome"/>
</dbReference>
<dbReference type="AlphaFoldDB" id="A0A517R4B0"/>
<dbReference type="Gene3D" id="2.20.28.30">
    <property type="entry name" value="RNA polymerase ii, chain L"/>
    <property type="match status" value="1"/>
</dbReference>
<reference evidence="3 4" key="1">
    <citation type="submission" date="2019-02" db="EMBL/GenBank/DDBJ databases">
        <title>Deep-cultivation of Planctomycetes and their phenomic and genomic characterization uncovers novel biology.</title>
        <authorList>
            <person name="Wiegand S."/>
            <person name="Jogler M."/>
            <person name="Boedeker C."/>
            <person name="Pinto D."/>
            <person name="Vollmers J."/>
            <person name="Rivas-Marin E."/>
            <person name="Kohn T."/>
            <person name="Peeters S.H."/>
            <person name="Heuer A."/>
            <person name="Rast P."/>
            <person name="Oberbeckmann S."/>
            <person name="Bunk B."/>
            <person name="Jeske O."/>
            <person name="Meyerdierks A."/>
            <person name="Storesund J.E."/>
            <person name="Kallscheuer N."/>
            <person name="Luecker S."/>
            <person name="Lage O.M."/>
            <person name="Pohl T."/>
            <person name="Merkel B.J."/>
            <person name="Hornburger P."/>
            <person name="Mueller R.-W."/>
            <person name="Bruemmer F."/>
            <person name="Labrenz M."/>
            <person name="Spormann A.M."/>
            <person name="Op den Camp H."/>
            <person name="Overmann J."/>
            <person name="Amann R."/>
            <person name="Jetten M.S.M."/>
            <person name="Mascher T."/>
            <person name="Medema M.H."/>
            <person name="Devos D.P."/>
            <person name="Kaster A.-K."/>
            <person name="Ovreas L."/>
            <person name="Rohde M."/>
            <person name="Galperin M.Y."/>
            <person name="Jogler C."/>
        </authorList>
    </citation>
    <scope>NUCLEOTIDE SEQUENCE [LARGE SCALE GENOMIC DNA]</scope>
    <source>
        <strain evidence="3 4">Pan189</strain>
    </source>
</reference>
<dbReference type="OrthoDB" id="207753at2"/>
<name>A0A517R4B0_9PLAN</name>
<dbReference type="KEGG" id="svp:Pan189_31030"/>
<evidence type="ECO:0000256" key="1">
    <source>
        <dbReference type="SAM" id="MobiDB-lite"/>
    </source>
</evidence>
<feature type="region of interest" description="Disordered" evidence="1">
    <location>
        <begin position="55"/>
        <end position="211"/>
    </location>
</feature>
<evidence type="ECO:0000313" key="4">
    <source>
        <dbReference type="Proteomes" id="UP000317318"/>
    </source>
</evidence>
<feature type="compositionally biased region" description="Acidic residues" evidence="1">
    <location>
        <begin position="96"/>
        <end position="108"/>
    </location>
</feature>
<gene>
    <name evidence="3" type="ORF">Pan189_31030</name>
</gene>
<organism evidence="3 4">
    <name type="scientific">Stratiformator vulcanicus</name>
    <dbReference type="NCBI Taxonomy" id="2527980"/>
    <lineage>
        <taxon>Bacteria</taxon>
        <taxon>Pseudomonadati</taxon>
        <taxon>Planctomycetota</taxon>
        <taxon>Planctomycetia</taxon>
        <taxon>Planctomycetales</taxon>
        <taxon>Planctomycetaceae</taxon>
        <taxon>Stratiformator</taxon>
    </lineage>
</organism>
<feature type="compositionally biased region" description="Basic and acidic residues" evidence="1">
    <location>
        <begin position="115"/>
        <end position="129"/>
    </location>
</feature>
<dbReference type="EMBL" id="CP036268">
    <property type="protein sequence ID" value="QDT38707.1"/>
    <property type="molecule type" value="Genomic_DNA"/>
</dbReference>
<evidence type="ECO:0000313" key="3">
    <source>
        <dbReference type="EMBL" id="QDT38707.1"/>
    </source>
</evidence>
<dbReference type="RefSeq" id="WP_145364790.1">
    <property type="nucleotide sequence ID" value="NZ_CP036268.1"/>
</dbReference>
<accession>A0A517R4B0</accession>
<keyword evidence="2" id="KW-0812">Transmembrane</keyword>
<keyword evidence="2" id="KW-0472">Membrane</keyword>
<feature type="transmembrane region" description="Helical" evidence="2">
    <location>
        <begin position="218"/>
        <end position="238"/>
    </location>
</feature>
<sequence>MSTNANLPSSFVIRCGSCGESVRITLTNDEIVCPHCGSRLMIPDEPDELKDEPLLAVRPVSQDAETVPIDPRTDVDDFDDQGEDPPQTSPLTADDVAADDNDDGETDFSLDQTMNDDKQTDEDGAKPGDADTVAEAFDWPDTETPDLGNPDTTETVTIPSGAPLVDEDAETAEFVIPAIDTSADDSPATRSPSKPSRSRKKKPEKSAEDGETVSRQKFLLVLIYASAASALCLVLLYLQLTARTHQLESLPDTVVPSVDQDGNVTRVRIPPSSELPPGHTLELGESQRFGDLRVTPLRVSRGPLQFTHYSNGTTRTEDDLSTLKLSVKFENVGDEAFVPLDADLLFYRAVETGGSEGIFQWANNFVREAGAESGWEDVSFLYDHVTTGEWDLQDQKLGTKLEPGESIETYIPMNPEAASDVNGPLFWRIHLRKGIADNGWGITTLIEIPFDPAKATPESQSKSKESQGPDA</sequence>
<protein>
    <submittedName>
        <fullName evidence="3">Uncharacterized protein</fullName>
    </submittedName>
</protein>
<feature type="region of interest" description="Disordered" evidence="1">
    <location>
        <begin position="451"/>
        <end position="471"/>
    </location>
</feature>
<evidence type="ECO:0000256" key="2">
    <source>
        <dbReference type="SAM" id="Phobius"/>
    </source>
</evidence>
<feature type="compositionally biased region" description="Basic and acidic residues" evidence="1">
    <location>
        <begin position="461"/>
        <end position="471"/>
    </location>
</feature>
<keyword evidence="2" id="KW-1133">Transmembrane helix</keyword>
<keyword evidence="4" id="KW-1185">Reference proteome</keyword>